<dbReference type="OrthoDB" id="5762010at2"/>
<proteinExistence type="predicted"/>
<gene>
    <name evidence="9" type="ORF">C8D91_2117</name>
</gene>
<dbReference type="InterPro" id="IPR011050">
    <property type="entry name" value="Pectin_lyase_fold/virulence"/>
</dbReference>
<evidence type="ECO:0008006" key="11">
    <source>
        <dbReference type="Google" id="ProtNLM"/>
    </source>
</evidence>
<dbReference type="PANTHER" id="PTHR11319">
    <property type="entry name" value="G PROTEIN-COUPLED RECEPTOR-RELATED"/>
    <property type="match status" value="1"/>
</dbReference>
<dbReference type="InterPro" id="IPR003368">
    <property type="entry name" value="POMP_repeat"/>
</dbReference>
<keyword evidence="4" id="KW-0964">Secreted</keyword>
<dbReference type="NCBIfam" id="NF041518">
    <property type="entry name" value="choice_anch_Q"/>
    <property type="match status" value="1"/>
</dbReference>
<evidence type="ECO:0000256" key="8">
    <source>
        <dbReference type="SAM" id="SignalP"/>
    </source>
</evidence>
<evidence type="ECO:0000256" key="5">
    <source>
        <dbReference type="ARBA" id="ARBA00022729"/>
    </source>
</evidence>
<keyword evidence="5 8" id="KW-0732">Signal</keyword>
<keyword evidence="6" id="KW-0472">Membrane</keyword>
<dbReference type="GO" id="GO:0009279">
    <property type="term" value="C:cell outer membrane"/>
    <property type="evidence" value="ECO:0007669"/>
    <property type="project" value="UniProtKB-SubCell"/>
</dbReference>
<reference evidence="9 10" key="1">
    <citation type="submission" date="2019-03" db="EMBL/GenBank/DDBJ databases">
        <title>Genomic Encyclopedia of Type Strains, Phase IV (KMG-IV): sequencing the most valuable type-strain genomes for metagenomic binning, comparative biology and taxonomic classification.</title>
        <authorList>
            <person name="Goeker M."/>
        </authorList>
    </citation>
    <scope>NUCLEOTIDE SEQUENCE [LARGE SCALE GENOMIC DNA]</scope>
    <source>
        <strain evidence="9 10">DSM 25488</strain>
    </source>
</reference>
<evidence type="ECO:0000313" key="10">
    <source>
        <dbReference type="Proteomes" id="UP000295724"/>
    </source>
</evidence>
<name>A0A4R6XN55_9GAMM</name>
<feature type="signal peptide" evidence="8">
    <location>
        <begin position="1"/>
        <end position="23"/>
    </location>
</feature>
<dbReference type="RefSeq" id="WP_099019806.1">
    <property type="nucleotide sequence ID" value="NZ_NIHB01000004.1"/>
</dbReference>
<comment type="caution">
    <text evidence="9">The sequence shown here is derived from an EMBL/GenBank/DDBJ whole genome shotgun (WGS) entry which is preliminary data.</text>
</comment>
<evidence type="ECO:0000256" key="2">
    <source>
        <dbReference type="ARBA" id="ARBA00004442"/>
    </source>
</evidence>
<dbReference type="AlphaFoldDB" id="A0A4R6XN55"/>
<dbReference type="Proteomes" id="UP000295724">
    <property type="component" value="Unassembled WGS sequence"/>
</dbReference>
<dbReference type="PANTHER" id="PTHR11319:SF35">
    <property type="entry name" value="OUTER MEMBRANE PROTEIN PMPC-RELATED"/>
    <property type="match status" value="1"/>
</dbReference>
<evidence type="ECO:0000256" key="6">
    <source>
        <dbReference type="ARBA" id="ARBA00023136"/>
    </source>
</evidence>
<feature type="chain" id="PRO_5020659898" description="CSLREA domain-containing protein" evidence="8">
    <location>
        <begin position="24"/>
        <end position="718"/>
    </location>
</feature>
<evidence type="ECO:0000313" key="9">
    <source>
        <dbReference type="EMBL" id="TDR19560.1"/>
    </source>
</evidence>
<comment type="subcellular location">
    <subcellularLocation>
        <location evidence="1">Cell envelope</location>
    </subcellularLocation>
    <subcellularLocation>
        <location evidence="2">Cell outer membrane</location>
    </subcellularLocation>
    <subcellularLocation>
        <location evidence="3">Secreted</location>
    </subcellularLocation>
</comment>
<evidence type="ECO:0000256" key="4">
    <source>
        <dbReference type="ARBA" id="ARBA00022525"/>
    </source>
</evidence>
<organism evidence="9 10">
    <name type="scientific">Marinicella litoralis</name>
    <dbReference type="NCBI Taxonomy" id="644220"/>
    <lineage>
        <taxon>Bacteria</taxon>
        <taxon>Pseudomonadati</taxon>
        <taxon>Pseudomonadota</taxon>
        <taxon>Gammaproteobacteria</taxon>
        <taxon>Lysobacterales</taxon>
        <taxon>Marinicellaceae</taxon>
        <taxon>Marinicella</taxon>
    </lineage>
</organism>
<keyword evidence="10" id="KW-1185">Reference proteome</keyword>
<dbReference type="EMBL" id="SNZB01000004">
    <property type="protein sequence ID" value="TDR19560.1"/>
    <property type="molecule type" value="Genomic_DNA"/>
</dbReference>
<dbReference type="Pfam" id="PF02415">
    <property type="entry name" value="Chlam_PMP"/>
    <property type="match status" value="1"/>
</dbReference>
<dbReference type="InterPro" id="IPR059226">
    <property type="entry name" value="Choice_anch_Q_dom"/>
</dbReference>
<dbReference type="GO" id="GO:0005576">
    <property type="term" value="C:extracellular region"/>
    <property type="evidence" value="ECO:0007669"/>
    <property type="project" value="UniProtKB-SubCell"/>
</dbReference>
<evidence type="ECO:0000256" key="1">
    <source>
        <dbReference type="ARBA" id="ARBA00004196"/>
    </source>
</evidence>
<evidence type="ECO:0000256" key="7">
    <source>
        <dbReference type="ARBA" id="ARBA00023237"/>
    </source>
</evidence>
<keyword evidence="7" id="KW-0998">Cell outer membrane</keyword>
<protein>
    <recommendedName>
        <fullName evidence="11">CSLREA domain-containing protein</fullName>
    </recommendedName>
</protein>
<evidence type="ECO:0000256" key="3">
    <source>
        <dbReference type="ARBA" id="ARBA00004613"/>
    </source>
</evidence>
<dbReference type="SUPFAM" id="SSF51126">
    <property type="entry name" value="Pectin lyase-like"/>
    <property type="match status" value="1"/>
</dbReference>
<accession>A0A4R6XN55</accession>
<sequence length="718" mass="75568">MINELKTTRISLLLCTMSLSVQAAEIWVNTDQTTNPFQDDGRCTFLEAIEASENNISSGNTAGECSAGDPSPVVDQILFTPEMLPATLAIESAVFISESLHISGPHKDLLTLTGIASDRLIEIVPKLNQTHTISDITIAGGYAGIGNIPDNTGGAMMVSLAESSLLIERSRFVNNNAEYAGGAMTIGYGGSSNNLTTITHSEFIDNWTIGSEVQINGNTGGGGAIFIAAYQDVIISHSTFTGNQARNLTAPQPTGDGIGGAIWMLSSTSLATSTLTIDSSTFDSNQAYGVGGAISIGGPGFPADYSLVDIKHNTITNNTADANFSDTSDAGGGIFSSTSDLVNVFNNVIARNRDNSVSSRPNLSGNFNTIGHNYINGNQGISGTFPFGSPNVNDDFVVPAAGGPNLDLLADNGGPTLTRAIRPGSPLIDQGKCGNATTDQRGHKNELQASRIIDNKTVTDFVDGCDIGAYEDGAISDNPAPNAIPDTYVVLEDFSLIADDVDGNFTPADDNDNGLLVNDLDNDSLWVLTAGSFVPDSIDMTDAGNLNLMVDGGFTYTPGSNEFGTATTSYQISDRYNHDTAAFTVIVLPVNDAPSFLLEGFSHFSFADSTPYVTYEDWAINMYSGADNEADQQLSFIISYIEGDASFFTVEPFVDASTGTLSFDLSDQAEGQVTLMIQLVDDGGTDNGGIDTSAGELITISRTISDVIFKNSFEQAGT</sequence>